<keyword evidence="3" id="KW-1185">Reference proteome</keyword>
<organism evidence="2 3">
    <name type="scientific">Castilleja foliolosa</name>
    <dbReference type="NCBI Taxonomy" id="1961234"/>
    <lineage>
        <taxon>Eukaryota</taxon>
        <taxon>Viridiplantae</taxon>
        <taxon>Streptophyta</taxon>
        <taxon>Embryophyta</taxon>
        <taxon>Tracheophyta</taxon>
        <taxon>Spermatophyta</taxon>
        <taxon>Magnoliopsida</taxon>
        <taxon>eudicotyledons</taxon>
        <taxon>Gunneridae</taxon>
        <taxon>Pentapetalae</taxon>
        <taxon>asterids</taxon>
        <taxon>lamiids</taxon>
        <taxon>Lamiales</taxon>
        <taxon>Orobanchaceae</taxon>
        <taxon>Pedicularideae</taxon>
        <taxon>Castillejinae</taxon>
        <taxon>Castilleja</taxon>
    </lineage>
</organism>
<evidence type="ECO:0000256" key="1">
    <source>
        <dbReference type="SAM" id="MobiDB-lite"/>
    </source>
</evidence>
<sequence>MDAATTEINATANTSSSSSPHLLSLLPQTTPLLPLSINHLLLSPKTFSIAHPNF</sequence>
<protein>
    <submittedName>
        <fullName evidence="2">Uncharacterized protein</fullName>
    </submittedName>
</protein>
<feature type="compositionally biased region" description="Low complexity" evidence="1">
    <location>
        <begin position="14"/>
        <end position="23"/>
    </location>
</feature>
<name>A0ABD3ECY9_9LAMI</name>
<accession>A0ABD3ECY9</accession>
<gene>
    <name evidence="2" type="ORF">CASFOL_001833</name>
</gene>
<dbReference type="EMBL" id="JAVIJP010000005">
    <property type="protein sequence ID" value="KAL3652152.1"/>
    <property type="molecule type" value="Genomic_DNA"/>
</dbReference>
<dbReference type="Proteomes" id="UP001632038">
    <property type="component" value="Unassembled WGS sequence"/>
</dbReference>
<comment type="caution">
    <text evidence="2">The sequence shown here is derived from an EMBL/GenBank/DDBJ whole genome shotgun (WGS) entry which is preliminary data.</text>
</comment>
<feature type="region of interest" description="Disordered" evidence="1">
    <location>
        <begin position="1"/>
        <end position="23"/>
    </location>
</feature>
<reference evidence="3" key="1">
    <citation type="journal article" date="2024" name="IScience">
        <title>Strigolactones Initiate the Formation of Haustorium-like Structures in Castilleja.</title>
        <authorList>
            <person name="Buerger M."/>
            <person name="Peterson D."/>
            <person name="Chory J."/>
        </authorList>
    </citation>
    <scope>NUCLEOTIDE SEQUENCE [LARGE SCALE GENOMIC DNA]</scope>
</reference>
<feature type="compositionally biased region" description="Polar residues" evidence="1">
    <location>
        <begin position="1"/>
        <end position="13"/>
    </location>
</feature>
<dbReference type="AlphaFoldDB" id="A0ABD3ECY9"/>
<evidence type="ECO:0000313" key="3">
    <source>
        <dbReference type="Proteomes" id="UP001632038"/>
    </source>
</evidence>
<evidence type="ECO:0000313" key="2">
    <source>
        <dbReference type="EMBL" id="KAL3652152.1"/>
    </source>
</evidence>
<proteinExistence type="predicted"/>